<reference evidence="10" key="1">
    <citation type="submission" date="2025-08" db="UniProtKB">
        <authorList>
            <consortium name="RefSeq"/>
        </authorList>
    </citation>
    <scope>IDENTIFICATION</scope>
    <source>
        <tissue evidence="10">Entire body</tissue>
    </source>
</reference>
<dbReference type="PANTHER" id="PTHR13002">
    <property type="entry name" value="C3ORF1 PROTEIN-RELATED"/>
    <property type="match status" value="1"/>
</dbReference>
<dbReference type="FunCoup" id="A0A1W4XCC4">
    <property type="interactions" value="748"/>
</dbReference>
<evidence type="ECO:0000256" key="1">
    <source>
        <dbReference type="ARBA" id="ARBA00004141"/>
    </source>
</evidence>
<name>A0A1W4XCC4_AGRPL</name>
<keyword evidence="4 8" id="KW-1133">Transmembrane helix</keyword>
<evidence type="ECO:0000256" key="7">
    <source>
        <dbReference type="ARBA" id="ARBA00041344"/>
    </source>
</evidence>
<comment type="subcellular location">
    <subcellularLocation>
        <location evidence="1">Membrane</location>
        <topology evidence="1">Multi-pass membrane protein</topology>
    </subcellularLocation>
</comment>
<evidence type="ECO:0000256" key="4">
    <source>
        <dbReference type="ARBA" id="ARBA00022989"/>
    </source>
</evidence>
<dbReference type="PANTHER" id="PTHR13002:SF1">
    <property type="entry name" value="COMPLEX I ASSEMBLY FACTOR TIMMDC1, MITOCHONDRIAL"/>
    <property type="match status" value="1"/>
</dbReference>
<dbReference type="OrthoDB" id="5826189at2759"/>
<evidence type="ECO:0000256" key="6">
    <source>
        <dbReference type="ARBA" id="ARBA00040778"/>
    </source>
</evidence>
<protein>
    <recommendedName>
        <fullName evidence="6">Complex I assembly factor TIMMDC1, mitochondrial</fullName>
    </recommendedName>
    <alternativeName>
        <fullName evidence="7">Translocase of inner mitochondrial membrane domain-containing protein 1</fullName>
    </alternativeName>
</protein>
<dbReference type="GO" id="GO:0005739">
    <property type="term" value="C:mitochondrion"/>
    <property type="evidence" value="ECO:0007669"/>
    <property type="project" value="TreeGrafter"/>
</dbReference>
<keyword evidence="9" id="KW-1185">Reference proteome</keyword>
<evidence type="ECO:0000256" key="2">
    <source>
        <dbReference type="ARBA" id="ARBA00008444"/>
    </source>
</evidence>
<evidence type="ECO:0000256" key="5">
    <source>
        <dbReference type="ARBA" id="ARBA00023136"/>
    </source>
</evidence>
<dbReference type="GO" id="GO:0032981">
    <property type="term" value="P:mitochondrial respiratory chain complex I assembly"/>
    <property type="evidence" value="ECO:0007669"/>
    <property type="project" value="InterPro"/>
</dbReference>
<dbReference type="RefSeq" id="XP_018333781.1">
    <property type="nucleotide sequence ID" value="XM_018478279.2"/>
</dbReference>
<proteinExistence type="inferred from homology"/>
<feature type="transmembrane region" description="Helical" evidence="8">
    <location>
        <begin position="177"/>
        <end position="200"/>
    </location>
</feature>
<dbReference type="GO" id="GO:0016020">
    <property type="term" value="C:membrane"/>
    <property type="evidence" value="ECO:0007669"/>
    <property type="project" value="UniProtKB-SubCell"/>
</dbReference>
<dbReference type="InterPro" id="IPR055299">
    <property type="entry name" value="TIMMDC1"/>
</dbReference>
<evidence type="ECO:0000256" key="8">
    <source>
        <dbReference type="SAM" id="Phobius"/>
    </source>
</evidence>
<comment type="similarity">
    <text evidence="2">Belongs to the Tim17/Tim22/Tim23 family.</text>
</comment>
<dbReference type="KEGG" id="apln:108742915"/>
<dbReference type="AlphaFoldDB" id="A0A1W4XCC4"/>
<dbReference type="GeneID" id="108742915"/>
<dbReference type="Proteomes" id="UP000192223">
    <property type="component" value="Unplaced"/>
</dbReference>
<accession>A0A1W4XCC4</accession>
<evidence type="ECO:0000313" key="10">
    <source>
        <dbReference type="RefSeq" id="XP_018333781.1"/>
    </source>
</evidence>
<keyword evidence="5 8" id="KW-0472">Membrane</keyword>
<dbReference type="STRING" id="224129.A0A1W4XCC4"/>
<keyword evidence="3 8" id="KW-0812">Transmembrane</keyword>
<dbReference type="Pfam" id="PF02466">
    <property type="entry name" value="Tim17"/>
    <property type="match status" value="1"/>
</dbReference>
<evidence type="ECO:0000256" key="3">
    <source>
        <dbReference type="ARBA" id="ARBA00022692"/>
    </source>
</evidence>
<organism evidence="9 10">
    <name type="scientific">Agrilus planipennis</name>
    <name type="common">Emerald ash borer</name>
    <name type="synonym">Agrilus marcopoli</name>
    <dbReference type="NCBI Taxonomy" id="224129"/>
    <lineage>
        <taxon>Eukaryota</taxon>
        <taxon>Metazoa</taxon>
        <taxon>Ecdysozoa</taxon>
        <taxon>Arthropoda</taxon>
        <taxon>Hexapoda</taxon>
        <taxon>Insecta</taxon>
        <taxon>Pterygota</taxon>
        <taxon>Neoptera</taxon>
        <taxon>Endopterygota</taxon>
        <taxon>Coleoptera</taxon>
        <taxon>Polyphaga</taxon>
        <taxon>Elateriformia</taxon>
        <taxon>Buprestoidea</taxon>
        <taxon>Buprestidae</taxon>
        <taxon>Agrilinae</taxon>
        <taxon>Agrilus</taxon>
    </lineage>
</organism>
<sequence>MLCRKLNRRYIAYGFISLNLSDRVTKDTETAKNADLSVVREESGWDRVKSVFKKSEYEEISLELQSILQVACLSSFAGAVYGGFLYSRQAYMDFIRNNQATLFTNHIEAKKKLQDKVTLGFAKGAFRWGWRLTLFCTTYMTVSTFVSTYRNKHGILEHVIAGATSGFLYQLQVGPKAWIVGAGLGVFLGAIGGSCTLALLKLSGMTMEETRYWQNKWKSPRLEKYKKEYRKFLAEEDHQLIKERDAKFKSGEGLDLEVKSEVTDKEIKK</sequence>
<feature type="transmembrane region" description="Helical" evidence="8">
    <location>
        <begin position="128"/>
        <end position="147"/>
    </location>
</feature>
<dbReference type="InParanoid" id="A0A1W4XCC4"/>
<gene>
    <name evidence="10" type="primary">LOC108742915</name>
</gene>
<dbReference type="CTD" id="41720"/>
<evidence type="ECO:0000313" key="9">
    <source>
        <dbReference type="Proteomes" id="UP000192223"/>
    </source>
</evidence>